<evidence type="ECO:0000313" key="4">
    <source>
        <dbReference type="Proteomes" id="UP000321726"/>
    </source>
</evidence>
<evidence type="ECO:0000313" key="1">
    <source>
        <dbReference type="EMBL" id="GEN25745.1"/>
    </source>
</evidence>
<name>A0A1M7MAW1_9GAMM</name>
<organism evidence="2 3">
    <name type="scientific">Halomonas cupida</name>
    <dbReference type="NCBI Taxonomy" id="44933"/>
    <lineage>
        <taxon>Bacteria</taxon>
        <taxon>Pseudomonadati</taxon>
        <taxon>Pseudomonadota</taxon>
        <taxon>Gammaproteobacteria</taxon>
        <taxon>Oceanospirillales</taxon>
        <taxon>Halomonadaceae</taxon>
        <taxon>Halomonas</taxon>
    </lineage>
</organism>
<dbReference type="EMBL" id="FRCA01000016">
    <property type="protein sequence ID" value="SHM87858.1"/>
    <property type="molecule type" value="Genomic_DNA"/>
</dbReference>
<gene>
    <name evidence="1" type="primary">pilN</name>
    <name evidence="1" type="ORF">HCU01_36940</name>
    <name evidence="2" type="ORF">SAMN05660971_04147</name>
</gene>
<dbReference type="OrthoDB" id="5296173at2"/>
<evidence type="ECO:0000313" key="3">
    <source>
        <dbReference type="Proteomes" id="UP000184123"/>
    </source>
</evidence>
<dbReference type="InterPro" id="IPR052534">
    <property type="entry name" value="Extracell_DNA_Util/SecSys_Comp"/>
</dbReference>
<proteinExistence type="predicted"/>
<dbReference type="PANTHER" id="PTHR40278:SF1">
    <property type="entry name" value="DNA UTILIZATION PROTEIN HOFN"/>
    <property type="match status" value="1"/>
</dbReference>
<dbReference type="Pfam" id="PF05137">
    <property type="entry name" value="PilN"/>
    <property type="match status" value="1"/>
</dbReference>
<reference evidence="2 3" key="1">
    <citation type="submission" date="2016-11" db="EMBL/GenBank/DDBJ databases">
        <authorList>
            <person name="Jaros S."/>
            <person name="Januszkiewicz K."/>
            <person name="Wedrychowicz H."/>
        </authorList>
    </citation>
    <scope>NUCLEOTIDE SEQUENCE [LARGE SCALE GENOMIC DNA]</scope>
    <source>
        <strain evidence="2 3">DSM 4740</strain>
    </source>
</reference>
<dbReference type="STRING" id="44933.SAMN05660971_04147"/>
<protein>
    <submittedName>
        <fullName evidence="2">Fimbrial assembly protein (PilN)</fullName>
    </submittedName>
    <submittedName>
        <fullName evidence="1">Fimbrial protein</fullName>
    </submittedName>
</protein>
<reference evidence="1 4" key="2">
    <citation type="submission" date="2019-07" db="EMBL/GenBank/DDBJ databases">
        <title>Whole genome shotgun sequence of Halomonas cupida NBRC 102219.</title>
        <authorList>
            <person name="Hosoyama A."/>
            <person name="Uohara A."/>
            <person name="Ohji S."/>
            <person name="Ichikawa N."/>
        </authorList>
    </citation>
    <scope>NUCLEOTIDE SEQUENCE [LARGE SCALE GENOMIC DNA]</scope>
    <source>
        <strain evidence="1 4">NBRC 102219</strain>
    </source>
</reference>
<dbReference type="RefSeq" id="WP_073437116.1">
    <property type="nucleotide sequence ID" value="NZ_BJXU01000159.1"/>
</dbReference>
<dbReference type="Proteomes" id="UP000321726">
    <property type="component" value="Unassembled WGS sequence"/>
</dbReference>
<dbReference type="AlphaFoldDB" id="A0A1M7MAW1"/>
<dbReference type="InterPro" id="IPR007813">
    <property type="entry name" value="PilN"/>
</dbReference>
<dbReference type="PANTHER" id="PTHR40278">
    <property type="entry name" value="DNA UTILIZATION PROTEIN HOFN"/>
    <property type="match status" value="1"/>
</dbReference>
<keyword evidence="4" id="KW-1185">Reference proteome</keyword>
<dbReference type="EMBL" id="BJXU01000159">
    <property type="protein sequence ID" value="GEN25745.1"/>
    <property type="molecule type" value="Genomic_DNA"/>
</dbReference>
<evidence type="ECO:0000313" key="2">
    <source>
        <dbReference type="EMBL" id="SHM87858.1"/>
    </source>
</evidence>
<dbReference type="Proteomes" id="UP000184123">
    <property type="component" value="Unassembled WGS sequence"/>
</dbReference>
<accession>A0A1M7MAW1</accession>
<sequence>MTINLMPWREADGRRRTRLFWMQLLSAAGLAVLLALVESLLLDERVSIQRQRQAHIEAVLDELTPQLPEVRRLQQLVAARQARLEQWKRDRRNRYLMAALFNELAATVAPGVVYRAVEVHGERLELRGVSADSGALDLQIRRIEQSPILSGAELVDVVESRGRQYFSLRLSFPDGGDDALES</sequence>